<reference evidence="1 2" key="1">
    <citation type="journal article" date="2011" name="J. Bacteriol.">
        <title>Complete genome sequence of Amycolicicoccus subflavus DQS3-9A1T, an actinomycete isolated from crude oil-polluted soil.</title>
        <authorList>
            <person name="Cai M."/>
            <person name="Chen W.M."/>
            <person name="Nie Y."/>
            <person name="Chi C.Q."/>
            <person name="Wang Y.N."/>
            <person name="Tang Y.Q."/>
            <person name="Li G.Y."/>
            <person name="Wu X.L."/>
        </authorList>
    </citation>
    <scope>NUCLEOTIDE SEQUENCE [LARGE SCALE GENOMIC DNA]</scope>
    <source>
        <strain evidence="2">DSM 45089 / DQS3-9A1</strain>
    </source>
</reference>
<dbReference type="STRING" id="443218.AS9A_2587"/>
<dbReference type="SUPFAM" id="SSF54637">
    <property type="entry name" value="Thioesterase/thiol ester dehydrase-isomerase"/>
    <property type="match status" value="1"/>
</dbReference>
<evidence type="ECO:0000313" key="1">
    <source>
        <dbReference type="EMBL" id="AEF41034.1"/>
    </source>
</evidence>
<gene>
    <name evidence="1" type="ordered locus">AS9A_2587</name>
</gene>
<dbReference type="Gene3D" id="3.10.129.10">
    <property type="entry name" value="Hotdog Thioesterase"/>
    <property type="match status" value="1"/>
</dbReference>
<keyword evidence="2" id="KW-1185">Reference proteome</keyword>
<protein>
    <recommendedName>
        <fullName evidence="3">Thioesterase family protein</fullName>
    </recommendedName>
</protein>
<dbReference type="RefSeq" id="WP_013807383.1">
    <property type="nucleotide sequence ID" value="NC_015564.1"/>
</dbReference>
<dbReference type="HOGENOM" id="CLU_078243_0_0_11"/>
<dbReference type="KEGG" id="asd:AS9A_2587"/>
<dbReference type="eggNOG" id="COG0824">
    <property type="taxonomic scope" value="Bacteria"/>
</dbReference>
<name>F6EGI1_HOYSD</name>
<evidence type="ECO:0008006" key="3">
    <source>
        <dbReference type="Google" id="ProtNLM"/>
    </source>
</evidence>
<dbReference type="EMBL" id="CP002786">
    <property type="protein sequence ID" value="AEF41034.1"/>
    <property type="molecule type" value="Genomic_DNA"/>
</dbReference>
<dbReference type="Proteomes" id="UP000009235">
    <property type="component" value="Chromosome"/>
</dbReference>
<dbReference type="InterPro" id="IPR029069">
    <property type="entry name" value="HotDog_dom_sf"/>
</dbReference>
<organism evidence="1 2">
    <name type="scientific">Hoyosella subflava (strain DSM 45089 / JCM 17490 / NBRC 109087 / DQS3-9A1)</name>
    <name type="common">Amycolicicoccus subflavus</name>
    <dbReference type="NCBI Taxonomy" id="443218"/>
    <lineage>
        <taxon>Bacteria</taxon>
        <taxon>Bacillati</taxon>
        <taxon>Actinomycetota</taxon>
        <taxon>Actinomycetes</taxon>
        <taxon>Mycobacteriales</taxon>
        <taxon>Hoyosellaceae</taxon>
        <taxon>Hoyosella</taxon>
    </lineage>
</organism>
<evidence type="ECO:0000313" key="2">
    <source>
        <dbReference type="Proteomes" id="UP000009235"/>
    </source>
</evidence>
<accession>F6EGI1</accession>
<proteinExistence type="predicted"/>
<sequence>MTADVIRIDPRYCGPSDSGNGGYVSGLLAAYVEGPARVRLKMPPPLNKPLTVDVTAEGARLRDDDQVVATATSANVQVVPPSAPSMPKAIAATQGFRGNTDHRFPRCFVCGPERAPGDGLRIFPGPVEGQDLVAAPWVPEPDVGEHGLVKDAFIWAALDCPGGFAVWPDDPEVAVVLGELAVRIDKPVHISASLRVIGWPLGIEGRKRTSGTAIFDYNGDVLAVAEATWIAVPAANFTTG</sequence>
<dbReference type="AlphaFoldDB" id="F6EGI1"/>